<gene>
    <name evidence="7" type="ORF">CFIO01_03559</name>
</gene>
<comment type="similarity">
    <text evidence="4">Belongs to the secreted LysM effector family.</text>
</comment>
<dbReference type="PANTHER" id="PTHR34997:SF2">
    <property type="entry name" value="LYSM DOMAIN-CONTAINING PROTEIN-RELATED"/>
    <property type="match status" value="1"/>
</dbReference>
<keyword evidence="8" id="KW-1185">Reference proteome</keyword>
<dbReference type="InterPro" id="IPR052210">
    <property type="entry name" value="LysM1-like"/>
</dbReference>
<keyword evidence="2 5" id="KW-0732">Signal</keyword>
<name>A0A010R7H6_9PEZI</name>
<dbReference type="HOGENOM" id="CLU_010591_5_0_1"/>
<keyword evidence="1" id="KW-0147">Chitin-binding</keyword>
<accession>A0A010R7H6</accession>
<feature type="chain" id="PRO_5001455493" evidence="5">
    <location>
        <begin position="22"/>
        <end position="751"/>
    </location>
</feature>
<evidence type="ECO:0000256" key="3">
    <source>
        <dbReference type="ARBA" id="ARBA00023026"/>
    </source>
</evidence>
<feature type="signal peptide" evidence="5">
    <location>
        <begin position="1"/>
        <end position="21"/>
    </location>
</feature>
<evidence type="ECO:0000259" key="6">
    <source>
        <dbReference type="PROSITE" id="PS51782"/>
    </source>
</evidence>
<sequence>MESHSLWLLFIALSFLQTCHSFNLYPAINGDKLAKSLNVTSDCIAALNQTIPECDQTLLQMTMNLENYWWTDDNLTAVCDSGCAEAVGSWNYNVSDPCFEQSFTAYGKLVPIWTVTERVVDNLIFACLPSRSDNYTYCLTESQEWVGADVLRVDCDANPSDPTCGGNSTDIPEANVRLANLYEDDILCNDCFINQLYTRISSIFLPDTDYSEYLADQIFDISDVCNKTVPDFTVALPWDYQTASTLSSVNVGSSTTAVATATSTAAATTTCVGQTLGSAAASKRDNALDWIKRSTPGLEPRQASSCDDLSSQYGVSTGALQWFTNSETCAVSGSVCLPQRCTLQKVGSNETCASIAASIGGDTTIVQFKKWNTYVLGLCDSLTEGQWVCVSSPGVNATYTLPAPPLGTEANAGNQQRGGAGGIVSATTTATDIVNPVSGGTAPSPTQDGLVTNCNNYASATAGDGCEAFATRNSIAPTQLYAWNPVLGTAGSECSTALWASEYYCIGTWKPTQTSAVTAPGPTQTGITSSCNKYAEAISGDVCSVFASRNNITTAQLYSWNSVLGANGENCAGSMWANEYYCVGISGSSSAATTTQATTATAAVSTTATQVTAPGPTQTGIVSSCSKFAKAPSGVVCGDFASSNSISTDQLYAWNTVLGTNGENCASSMWANEYYCVGITVAAPGPTQDGINSNCARYAEAPSGATCTTFSSSNGVTLAQLYAWNPVLGTNGENCATKMWAQEYYCISVTK</sequence>
<dbReference type="PROSITE" id="PS51782">
    <property type="entry name" value="LYSM"/>
    <property type="match status" value="2"/>
</dbReference>
<dbReference type="GO" id="GO:0008061">
    <property type="term" value="F:chitin binding"/>
    <property type="evidence" value="ECO:0007669"/>
    <property type="project" value="UniProtKB-KW"/>
</dbReference>
<comment type="caution">
    <text evidence="7">The sequence shown here is derived from an EMBL/GenBank/DDBJ whole genome shotgun (WGS) entry which is preliminary data.</text>
</comment>
<feature type="domain" description="LysM" evidence="6">
    <location>
        <begin position="342"/>
        <end position="390"/>
    </location>
</feature>
<dbReference type="eggNOG" id="ENOG502SNDA">
    <property type="taxonomic scope" value="Eukaryota"/>
</dbReference>
<dbReference type="Gene3D" id="3.10.350.10">
    <property type="entry name" value="LysM domain"/>
    <property type="match status" value="5"/>
</dbReference>
<dbReference type="Pfam" id="PF01476">
    <property type="entry name" value="LysM"/>
    <property type="match status" value="1"/>
</dbReference>
<dbReference type="STRING" id="1445577.A0A010R7H6"/>
<evidence type="ECO:0000313" key="7">
    <source>
        <dbReference type="EMBL" id="EXF76166.1"/>
    </source>
</evidence>
<organism evidence="7 8">
    <name type="scientific">Colletotrichum fioriniae PJ7</name>
    <dbReference type="NCBI Taxonomy" id="1445577"/>
    <lineage>
        <taxon>Eukaryota</taxon>
        <taxon>Fungi</taxon>
        <taxon>Dikarya</taxon>
        <taxon>Ascomycota</taxon>
        <taxon>Pezizomycotina</taxon>
        <taxon>Sordariomycetes</taxon>
        <taxon>Hypocreomycetidae</taxon>
        <taxon>Glomerellales</taxon>
        <taxon>Glomerellaceae</taxon>
        <taxon>Colletotrichum</taxon>
        <taxon>Colletotrichum acutatum species complex</taxon>
    </lineage>
</organism>
<dbReference type="KEGG" id="cfj:CFIO01_03559"/>
<evidence type="ECO:0000256" key="5">
    <source>
        <dbReference type="SAM" id="SignalP"/>
    </source>
</evidence>
<feature type="domain" description="LysM" evidence="6">
    <location>
        <begin position="533"/>
        <end position="583"/>
    </location>
</feature>
<evidence type="ECO:0000256" key="2">
    <source>
        <dbReference type="ARBA" id="ARBA00022729"/>
    </source>
</evidence>
<dbReference type="OrthoDB" id="1193027at2759"/>
<evidence type="ECO:0000313" key="8">
    <source>
        <dbReference type="Proteomes" id="UP000020467"/>
    </source>
</evidence>
<reference evidence="7 8" key="1">
    <citation type="submission" date="2014-02" db="EMBL/GenBank/DDBJ databases">
        <title>The genome sequence of Colletotrichum fioriniae PJ7.</title>
        <authorList>
            <person name="Baroncelli R."/>
            <person name="Thon M.R."/>
        </authorList>
    </citation>
    <scope>NUCLEOTIDE SEQUENCE [LARGE SCALE GENOMIC DNA]</scope>
    <source>
        <strain evidence="7 8">PJ7</strain>
    </source>
</reference>
<dbReference type="PANTHER" id="PTHR34997">
    <property type="entry name" value="AM15"/>
    <property type="match status" value="1"/>
</dbReference>
<dbReference type="InterPro" id="IPR036779">
    <property type="entry name" value="LysM_dom_sf"/>
</dbReference>
<dbReference type="InterPro" id="IPR018392">
    <property type="entry name" value="LysM"/>
</dbReference>
<protein>
    <submittedName>
        <fullName evidence="7">LysM domain-containing protein</fullName>
    </submittedName>
</protein>
<dbReference type="EMBL" id="JARH01000862">
    <property type="protein sequence ID" value="EXF76166.1"/>
    <property type="molecule type" value="Genomic_DNA"/>
</dbReference>
<evidence type="ECO:0000256" key="4">
    <source>
        <dbReference type="ARBA" id="ARBA00044955"/>
    </source>
</evidence>
<dbReference type="AlphaFoldDB" id="A0A010R7H6"/>
<evidence type="ECO:0000256" key="1">
    <source>
        <dbReference type="ARBA" id="ARBA00022669"/>
    </source>
</evidence>
<dbReference type="Proteomes" id="UP000020467">
    <property type="component" value="Unassembled WGS sequence"/>
</dbReference>
<keyword evidence="3" id="KW-0843">Virulence</keyword>
<proteinExistence type="inferred from homology"/>